<comment type="caution">
    <text evidence="2">The sequence shown here is derived from an EMBL/GenBank/DDBJ whole genome shotgun (WGS) entry which is preliminary data.</text>
</comment>
<proteinExistence type="predicted"/>
<sequence length="180" mass="18760">MKIHNMVIGASVSLALGLAGTGVAAASVSEGNGRGVSTPAVSTSVNLNSISPSLSDAELDRLIQALERVPENLRNANPRTTPNYEAELSRALNGIRVGGIATRASWWQCGAEVASVIVQYGLPVGKILKWLKEARKIWGGVSGIWRAIKSGAAFAEIGEEGVQALEMILGFDGVISACFG</sequence>
<keyword evidence="3" id="KW-1185">Reference proteome</keyword>
<evidence type="ECO:0000313" key="3">
    <source>
        <dbReference type="Proteomes" id="UP001266099"/>
    </source>
</evidence>
<dbReference type="Proteomes" id="UP001266099">
    <property type="component" value="Unassembled WGS sequence"/>
</dbReference>
<name>A0ABU1T294_9ACTO</name>
<dbReference type="RefSeq" id="WP_309956120.1">
    <property type="nucleotide sequence ID" value="NZ_JAVDUJ010000001.1"/>
</dbReference>
<evidence type="ECO:0000313" key="2">
    <source>
        <dbReference type="EMBL" id="MDR6939448.1"/>
    </source>
</evidence>
<evidence type="ECO:0000256" key="1">
    <source>
        <dbReference type="SAM" id="SignalP"/>
    </source>
</evidence>
<reference evidence="2 3" key="1">
    <citation type="submission" date="2023-07" db="EMBL/GenBank/DDBJ databases">
        <title>Sequencing the genomes of 1000 actinobacteria strains.</title>
        <authorList>
            <person name="Klenk H.-P."/>
        </authorList>
    </citation>
    <scope>NUCLEOTIDE SEQUENCE [LARGE SCALE GENOMIC DNA]</scope>
    <source>
        <strain evidence="2 3">DSM 15539</strain>
    </source>
</reference>
<dbReference type="EMBL" id="JAVDUJ010000001">
    <property type="protein sequence ID" value="MDR6939448.1"/>
    <property type="molecule type" value="Genomic_DNA"/>
</dbReference>
<organism evidence="2 3">
    <name type="scientific">Arcanobacterium hippocoleae</name>
    <dbReference type="NCBI Taxonomy" id="149017"/>
    <lineage>
        <taxon>Bacteria</taxon>
        <taxon>Bacillati</taxon>
        <taxon>Actinomycetota</taxon>
        <taxon>Actinomycetes</taxon>
        <taxon>Actinomycetales</taxon>
        <taxon>Actinomycetaceae</taxon>
        <taxon>Arcanobacterium</taxon>
    </lineage>
</organism>
<protein>
    <recommendedName>
        <fullName evidence="4">Secreted protein</fullName>
    </recommendedName>
</protein>
<keyword evidence="1" id="KW-0732">Signal</keyword>
<feature type="signal peptide" evidence="1">
    <location>
        <begin position="1"/>
        <end position="25"/>
    </location>
</feature>
<accession>A0ABU1T294</accession>
<evidence type="ECO:0008006" key="4">
    <source>
        <dbReference type="Google" id="ProtNLM"/>
    </source>
</evidence>
<feature type="chain" id="PRO_5047258043" description="Secreted protein" evidence="1">
    <location>
        <begin position="26"/>
        <end position="180"/>
    </location>
</feature>
<gene>
    <name evidence="2" type="ORF">J2S36_000991</name>
</gene>